<protein>
    <submittedName>
        <fullName evidence="9">Uncharacterized protein</fullName>
    </submittedName>
</protein>
<dbReference type="InterPro" id="IPR011545">
    <property type="entry name" value="DEAD/DEAH_box_helicase_dom"/>
</dbReference>
<evidence type="ECO:0000313" key="9">
    <source>
        <dbReference type="EMBL" id="GFR39875.1"/>
    </source>
</evidence>
<dbReference type="GO" id="GO:0055087">
    <property type="term" value="C:Ski complex"/>
    <property type="evidence" value="ECO:0007669"/>
    <property type="project" value="TreeGrafter"/>
</dbReference>
<evidence type="ECO:0000256" key="4">
    <source>
        <dbReference type="ARBA" id="ARBA00022840"/>
    </source>
</evidence>
<dbReference type="InterPro" id="IPR050699">
    <property type="entry name" value="RNA-DNA_Helicase"/>
</dbReference>
<evidence type="ECO:0000259" key="8">
    <source>
        <dbReference type="PROSITE" id="PS51194"/>
    </source>
</evidence>
<dbReference type="InterPro" id="IPR014001">
    <property type="entry name" value="Helicase_ATP-bd"/>
</dbReference>
<accession>A0AAD3HGU6</accession>
<dbReference type="PANTHER" id="PTHR12131">
    <property type="entry name" value="ATP-DEPENDENT RNA AND DNA HELICASE"/>
    <property type="match status" value="1"/>
</dbReference>
<feature type="compositionally biased region" description="Low complexity" evidence="6">
    <location>
        <begin position="7"/>
        <end position="17"/>
    </location>
</feature>
<dbReference type="GO" id="GO:0016787">
    <property type="term" value="F:hydrolase activity"/>
    <property type="evidence" value="ECO:0007669"/>
    <property type="project" value="UniProtKB-KW"/>
</dbReference>
<dbReference type="PANTHER" id="PTHR12131:SF1">
    <property type="entry name" value="ATP-DEPENDENT RNA HELICASE SUPV3L1, MITOCHONDRIAL-RELATED"/>
    <property type="match status" value="1"/>
</dbReference>
<dbReference type="InterPro" id="IPR003593">
    <property type="entry name" value="AAA+_ATPase"/>
</dbReference>
<feature type="domain" description="Helicase C-terminal" evidence="8">
    <location>
        <begin position="462"/>
        <end position="692"/>
    </location>
</feature>
<name>A0AAD3HGU6_9CHLO</name>
<dbReference type="GO" id="GO:0070478">
    <property type="term" value="P:nuclear-transcribed mRNA catabolic process, 3'-5' exonucleolytic nonsense-mediated decay"/>
    <property type="evidence" value="ECO:0007669"/>
    <property type="project" value="TreeGrafter"/>
</dbReference>
<dbReference type="AlphaFoldDB" id="A0AAD3HGU6"/>
<feature type="compositionally biased region" description="Low complexity" evidence="6">
    <location>
        <begin position="420"/>
        <end position="448"/>
    </location>
</feature>
<gene>
    <name evidence="9" type="ORF">Agub_g377</name>
</gene>
<dbReference type="EMBL" id="BMAR01000001">
    <property type="protein sequence ID" value="GFR39875.1"/>
    <property type="molecule type" value="Genomic_DNA"/>
</dbReference>
<evidence type="ECO:0000256" key="6">
    <source>
        <dbReference type="SAM" id="MobiDB-lite"/>
    </source>
</evidence>
<organism evidence="9 10">
    <name type="scientific">Astrephomene gubernaculifera</name>
    <dbReference type="NCBI Taxonomy" id="47775"/>
    <lineage>
        <taxon>Eukaryota</taxon>
        <taxon>Viridiplantae</taxon>
        <taxon>Chlorophyta</taxon>
        <taxon>core chlorophytes</taxon>
        <taxon>Chlorophyceae</taxon>
        <taxon>CS clade</taxon>
        <taxon>Chlamydomonadales</taxon>
        <taxon>Astrephomenaceae</taxon>
        <taxon>Astrephomene</taxon>
    </lineage>
</organism>
<dbReference type="GO" id="GO:0003676">
    <property type="term" value="F:nucleic acid binding"/>
    <property type="evidence" value="ECO:0007669"/>
    <property type="project" value="InterPro"/>
</dbReference>
<keyword evidence="1" id="KW-0547">Nucleotide-binding</keyword>
<dbReference type="PROSITE" id="PS51192">
    <property type="entry name" value="HELICASE_ATP_BIND_1"/>
    <property type="match status" value="1"/>
</dbReference>
<proteinExistence type="predicted"/>
<dbReference type="PROSITE" id="PS51194">
    <property type="entry name" value="HELICASE_CTER"/>
    <property type="match status" value="1"/>
</dbReference>
<dbReference type="Gene3D" id="1.10.3380.30">
    <property type="match status" value="1"/>
</dbReference>
<dbReference type="Pfam" id="PF00270">
    <property type="entry name" value="DEAD"/>
    <property type="match status" value="1"/>
</dbReference>
<keyword evidence="4" id="KW-0067">ATP-binding</keyword>
<dbReference type="SMART" id="SM00487">
    <property type="entry name" value="DEXDc"/>
    <property type="match status" value="1"/>
</dbReference>
<evidence type="ECO:0000256" key="1">
    <source>
        <dbReference type="ARBA" id="ARBA00022741"/>
    </source>
</evidence>
<feature type="domain" description="Helicase ATP-binding" evidence="7">
    <location>
        <begin position="161"/>
        <end position="336"/>
    </location>
</feature>
<evidence type="ECO:0000256" key="3">
    <source>
        <dbReference type="ARBA" id="ARBA00022806"/>
    </source>
</evidence>
<dbReference type="SMART" id="SM00382">
    <property type="entry name" value="AAA"/>
    <property type="match status" value="1"/>
</dbReference>
<feature type="coiled-coil region" evidence="5">
    <location>
        <begin position="714"/>
        <end position="763"/>
    </location>
</feature>
<dbReference type="InterPro" id="IPR027417">
    <property type="entry name" value="P-loop_NTPase"/>
</dbReference>
<sequence>MQTRRLSPSCSSACSTSGRQHNSGLVVLPLRRNSLRVHARKQHAGDVNFPLAAQQLPPETIITDYPDELEEDGLTSATLASTDEVELLTPEVLDSDEGSMETIDEENPYSPEDALSFPVEGLAGGEPALEQLLAEGGSDLSPDRIASIFPFPLDPFQRRALELFLEGRSVVVCAPTGAGKTAIAEAAAAAALARGQRVIYTTPLKALSNQKLFETRRRFGHARCGLQTGDANLNPDAAIVVMTTEILRNIMYRTAELAEQGSSNSGSQSTREARLGDVGLIVLDEVHYLGDPSRGSVWEEVIINCPRHIQLLCMSATVQNPGDLGDWIAKEHMPCETIQTRFRPVPLHWHFAYYKQPKGVHIDDLLLTFHSGKQTLNPKLSNKTVLAEEARSMLAQGALTPGSFPSYRGRGGGRGGRGGSNRSSSFSSSWSPSGSRSSPTASFAASSSSFDPDWGAGMGEWDLDREVEALLERDPQALQRRVNLRRLPDMGKTIAALARGNMLPAIWFILSRRECDSSALRAASSASAVRLTSPQEAAAIAAEVAALRADQAEAVREEMVPALLSGMASHHAGQLPGWRALVERLFQRGLLKIVFATGTLAAGINMPARTTVLSGLSRYTPEGPQLLPHNELLQMAGRAGRRGYDSEGHCVVLQNKFEGAEEAWQIIRAGPEPLSSRFSVSYGLVLNLLSVNSLEQAHEFVSRSFGNYLATEGQARREAEAEELEAEARALVEAFKNSATARAKELNAKVKEVKDELRRLRAAQLTAQCQAAQQLLTDQPSPRIVVLNLAAGGAIALASSGNATGGLPKPLLMPALLVGETEPPAEVVAAAAAGGNGHNGIVNVRQGGNRTIIPPPGPYYMCLSADNRLMRVSVACIAGVLEGAEGVGAEEDAAKVRAAAERVRPNAWSNVEAGSWALQAALGSPATSPATRPLQARLPWRFVEGGKAFVAQIAAQRREVKAAVVELEEQRRLAAGGGNKGDGSLEKMARAKRLLKRAEKLRQEGSASSQLESTWKTFQMTMEILIATDALEVGSLRVLPLGLLARNIQGGNELWLALALSHPALERLSGPALGALLGALLSPEVINKPTNLWAAYPVSPEVEEAVAALEPRRQLLLELQTDAGLTRWNDALLVDLRLAGLVEAWASGASWSQVIRDSGLDDGDLARLLMRTSDLLRQLLHSAHLLPALREAAAEALRGIDRKPVADQTL</sequence>
<keyword evidence="3" id="KW-0347">Helicase</keyword>
<keyword evidence="2" id="KW-0378">Hydrolase</keyword>
<keyword evidence="5" id="KW-0175">Coiled coil</keyword>
<dbReference type="SMART" id="SM01142">
    <property type="entry name" value="DSHCT"/>
    <property type="match status" value="1"/>
</dbReference>
<dbReference type="GO" id="GO:0005524">
    <property type="term" value="F:ATP binding"/>
    <property type="evidence" value="ECO:0007669"/>
    <property type="project" value="UniProtKB-KW"/>
</dbReference>
<comment type="caution">
    <text evidence="9">The sequence shown here is derived from an EMBL/GenBank/DDBJ whole genome shotgun (WGS) entry which is preliminary data.</text>
</comment>
<dbReference type="InterPro" id="IPR001650">
    <property type="entry name" value="Helicase_C-like"/>
</dbReference>
<feature type="compositionally biased region" description="Gly residues" evidence="6">
    <location>
        <begin position="409"/>
        <end position="419"/>
    </location>
</feature>
<reference evidence="9 10" key="1">
    <citation type="journal article" date="2021" name="Sci. Rep.">
        <title>Genome sequencing of the multicellular alga Astrephomene provides insights into convergent evolution of germ-soma differentiation.</title>
        <authorList>
            <person name="Yamashita S."/>
            <person name="Yamamoto K."/>
            <person name="Matsuzaki R."/>
            <person name="Suzuki S."/>
            <person name="Yamaguchi H."/>
            <person name="Hirooka S."/>
            <person name="Minakuchi Y."/>
            <person name="Miyagishima S."/>
            <person name="Kawachi M."/>
            <person name="Toyoda A."/>
            <person name="Nozaki H."/>
        </authorList>
    </citation>
    <scope>NUCLEOTIDE SEQUENCE [LARGE SCALE GENOMIC DNA]</scope>
    <source>
        <strain evidence="9 10">NIES-4017</strain>
    </source>
</reference>
<evidence type="ECO:0000313" key="10">
    <source>
        <dbReference type="Proteomes" id="UP001054857"/>
    </source>
</evidence>
<dbReference type="CDD" id="cd18795">
    <property type="entry name" value="SF2_C_Ski2"/>
    <property type="match status" value="1"/>
</dbReference>
<feature type="region of interest" description="Disordered" evidence="6">
    <location>
        <begin position="401"/>
        <end position="448"/>
    </location>
</feature>
<dbReference type="SUPFAM" id="SSF52540">
    <property type="entry name" value="P-loop containing nucleoside triphosphate hydrolases"/>
    <property type="match status" value="1"/>
</dbReference>
<dbReference type="Gene3D" id="3.40.50.300">
    <property type="entry name" value="P-loop containing nucleotide triphosphate hydrolases"/>
    <property type="match status" value="2"/>
</dbReference>
<dbReference type="Proteomes" id="UP001054857">
    <property type="component" value="Unassembled WGS sequence"/>
</dbReference>
<evidence type="ECO:0000259" key="7">
    <source>
        <dbReference type="PROSITE" id="PS51192"/>
    </source>
</evidence>
<feature type="region of interest" description="Disordered" evidence="6">
    <location>
        <begin position="1"/>
        <end position="20"/>
    </location>
</feature>
<dbReference type="Pfam" id="PF08148">
    <property type="entry name" value="DSHCT"/>
    <property type="match status" value="1"/>
</dbReference>
<evidence type="ECO:0000256" key="2">
    <source>
        <dbReference type="ARBA" id="ARBA00022801"/>
    </source>
</evidence>
<dbReference type="GO" id="GO:0004386">
    <property type="term" value="F:helicase activity"/>
    <property type="evidence" value="ECO:0007669"/>
    <property type="project" value="UniProtKB-KW"/>
</dbReference>
<dbReference type="InterPro" id="IPR012961">
    <property type="entry name" value="Ski2/MTR4_C"/>
</dbReference>
<feature type="coiled-coil region" evidence="5">
    <location>
        <begin position="950"/>
        <end position="1004"/>
    </location>
</feature>
<dbReference type="SMART" id="SM00490">
    <property type="entry name" value="HELICc"/>
    <property type="match status" value="1"/>
</dbReference>
<evidence type="ECO:0000256" key="5">
    <source>
        <dbReference type="SAM" id="Coils"/>
    </source>
</evidence>
<keyword evidence="10" id="KW-1185">Reference proteome</keyword>